<dbReference type="InterPro" id="IPR046328">
    <property type="entry name" value="ETS_fam"/>
</dbReference>
<dbReference type="PROSITE" id="PS00346">
    <property type="entry name" value="ETS_DOMAIN_2"/>
    <property type="match status" value="1"/>
</dbReference>
<dbReference type="InterPro" id="IPR000418">
    <property type="entry name" value="Ets_dom"/>
</dbReference>
<organism evidence="8 9">
    <name type="scientific">Paralvinella palmiformis</name>
    <dbReference type="NCBI Taxonomy" id="53620"/>
    <lineage>
        <taxon>Eukaryota</taxon>
        <taxon>Metazoa</taxon>
        <taxon>Spiralia</taxon>
        <taxon>Lophotrochozoa</taxon>
        <taxon>Annelida</taxon>
        <taxon>Polychaeta</taxon>
        <taxon>Sedentaria</taxon>
        <taxon>Canalipalpata</taxon>
        <taxon>Terebellida</taxon>
        <taxon>Terebelliformia</taxon>
        <taxon>Alvinellidae</taxon>
        <taxon>Paralvinella</taxon>
    </lineage>
</organism>
<feature type="compositionally biased region" description="Polar residues" evidence="6">
    <location>
        <begin position="41"/>
        <end position="50"/>
    </location>
</feature>
<evidence type="ECO:0000256" key="1">
    <source>
        <dbReference type="ARBA" id="ARBA00004123"/>
    </source>
</evidence>
<dbReference type="PANTHER" id="PTHR11849">
    <property type="entry name" value="ETS"/>
    <property type="match status" value="1"/>
</dbReference>
<evidence type="ECO:0000259" key="7">
    <source>
        <dbReference type="PROSITE" id="PS50061"/>
    </source>
</evidence>
<evidence type="ECO:0000313" key="9">
    <source>
        <dbReference type="Proteomes" id="UP001208570"/>
    </source>
</evidence>
<dbReference type="SMART" id="SM00413">
    <property type="entry name" value="ETS"/>
    <property type="match status" value="1"/>
</dbReference>
<evidence type="ECO:0000313" key="8">
    <source>
        <dbReference type="EMBL" id="KAK2146592.1"/>
    </source>
</evidence>
<protein>
    <recommendedName>
        <fullName evidence="7">ETS domain-containing protein</fullName>
    </recommendedName>
</protein>
<dbReference type="GO" id="GO:0000981">
    <property type="term" value="F:DNA-binding transcription factor activity, RNA polymerase II-specific"/>
    <property type="evidence" value="ECO:0007669"/>
    <property type="project" value="TreeGrafter"/>
</dbReference>
<evidence type="ECO:0000256" key="2">
    <source>
        <dbReference type="ARBA" id="ARBA00005562"/>
    </source>
</evidence>
<feature type="region of interest" description="Disordered" evidence="6">
    <location>
        <begin position="148"/>
        <end position="171"/>
    </location>
</feature>
<dbReference type="EMBL" id="JAODUP010000595">
    <property type="protein sequence ID" value="KAK2146592.1"/>
    <property type="molecule type" value="Genomic_DNA"/>
</dbReference>
<feature type="domain" description="ETS" evidence="7">
    <location>
        <begin position="214"/>
        <end position="294"/>
    </location>
</feature>
<dbReference type="PRINTS" id="PR00454">
    <property type="entry name" value="ETSDOMAIN"/>
</dbReference>
<evidence type="ECO:0000256" key="6">
    <source>
        <dbReference type="SAM" id="MobiDB-lite"/>
    </source>
</evidence>
<keyword evidence="4 5" id="KW-0539">Nucleus</keyword>
<comment type="subcellular location">
    <subcellularLocation>
        <location evidence="1 5">Nucleus</location>
    </subcellularLocation>
</comment>
<evidence type="ECO:0000256" key="4">
    <source>
        <dbReference type="ARBA" id="ARBA00023242"/>
    </source>
</evidence>
<dbReference type="PANTHER" id="PTHR11849:SF304">
    <property type="entry name" value="DNA-BINDING PROTEIN D-ETS-3"/>
    <property type="match status" value="1"/>
</dbReference>
<proteinExistence type="inferred from homology"/>
<accession>A0AAD9J4P8</accession>
<evidence type="ECO:0000256" key="5">
    <source>
        <dbReference type="RuleBase" id="RU004019"/>
    </source>
</evidence>
<dbReference type="SUPFAM" id="SSF46785">
    <property type="entry name" value="Winged helix' DNA-binding domain"/>
    <property type="match status" value="1"/>
</dbReference>
<dbReference type="PROSITE" id="PS00345">
    <property type="entry name" value="ETS_DOMAIN_1"/>
    <property type="match status" value="1"/>
</dbReference>
<dbReference type="GO" id="GO:0005634">
    <property type="term" value="C:nucleus"/>
    <property type="evidence" value="ECO:0007669"/>
    <property type="project" value="UniProtKB-SubCell"/>
</dbReference>
<reference evidence="8" key="1">
    <citation type="journal article" date="2023" name="Mol. Biol. Evol.">
        <title>Third-Generation Sequencing Reveals the Adaptive Role of the Epigenome in Three Deep-Sea Polychaetes.</title>
        <authorList>
            <person name="Perez M."/>
            <person name="Aroh O."/>
            <person name="Sun Y."/>
            <person name="Lan Y."/>
            <person name="Juniper S.K."/>
            <person name="Young C.R."/>
            <person name="Angers B."/>
            <person name="Qian P.Y."/>
        </authorList>
    </citation>
    <scope>NUCLEOTIDE SEQUENCE</scope>
    <source>
        <strain evidence="8">P08H-3</strain>
    </source>
</reference>
<sequence length="398" mass="44367">MQSLAAKPPADYYRSPACTFQLPSVMFPPADTYSKPAPWPTQHSPQTQGHASRREGPIPFADAWSRRMSIQYVTIVPDHRASVRGSDYTVGDNSAFRDAVNPDQSAPESSANLVPRWESEGLVFSNKKSFVKTKGSSVRQSVGVVTTTQKVPRGRHKALTSPVVSPEHAHSARSLTRRLYVGRGYHTPSPLQAMTKSATDSNHGSWRPQGSGQIQLWQFLLELLSDSGNSNCITWEGTDGEFKMVDPDEVARRWGERKSKPNMNYDKLSRALRYYYDKNIMTKVHGKRYAYKFDFAGLAQAMQPAAAAAADPSAIAKYQSDIFMTGYHNAHAHANHYNFMNMKAHVSMQTSTSGFFPSPSGYWSNGANIYHNFSTPPMSHHHHHPGHMTSHLSSYPYA</sequence>
<dbReference type="Pfam" id="PF00178">
    <property type="entry name" value="Ets"/>
    <property type="match status" value="1"/>
</dbReference>
<comment type="similarity">
    <text evidence="2 5">Belongs to the ETS family.</text>
</comment>
<keyword evidence="3 5" id="KW-0238">DNA-binding</keyword>
<gene>
    <name evidence="8" type="ORF">LSH36_595g01052</name>
</gene>
<dbReference type="GO" id="GO:0030154">
    <property type="term" value="P:cell differentiation"/>
    <property type="evidence" value="ECO:0007669"/>
    <property type="project" value="TreeGrafter"/>
</dbReference>
<comment type="caution">
    <text evidence="8">The sequence shown here is derived from an EMBL/GenBank/DDBJ whole genome shotgun (WGS) entry which is preliminary data.</text>
</comment>
<dbReference type="Proteomes" id="UP001208570">
    <property type="component" value="Unassembled WGS sequence"/>
</dbReference>
<keyword evidence="9" id="KW-1185">Reference proteome</keyword>
<dbReference type="InterPro" id="IPR036388">
    <property type="entry name" value="WH-like_DNA-bd_sf"/>
</dbReference>
<dbReference type="InterPro" id="IPR036390">
    <property type="entry name" value="WH_DNA-bd_sf"/>
</dbReference>
<dbReference type="AlphaFoldDB" id="A0AAD9J4P8"/>
<dbReference type="PROSITE" id="PS50061">
    <property type="entry name" value="ETS_DOMAIN_3"/>
    <property type="match status" value="1"/>
</dbReference>
<dbReference type="FunFam" id="1.10.10.10:FF:000343">
    <property type="entry name" value="Ets at 65A, isoform C"/>
    <property type="match status" value="1"/>
</dbReference>
<feature type="region of interest" description="Disordered" evidence="6">
    <location>
        <begin position="31"/>
        <end position="57"/>
    </location>
</feature>
<evidence type="ECO:0000256" key="3">
    <source>
        <dbReference type="ARBA" id="ARBA00023125"/>
    </source>
</evidence>
<dbReference type="GO" id="GO:0043565">
    <property type="term" value="F:sequence-specific DNA binding"/>
    <property type="evidence" value="ECO:0007669"/>
    <property type="project" value="InterPro"/>
</dbReference>
<name>A0AAD9J4P8_9ANNE</name>
<dbReference type="Gene3D" id="1.10.10.10">
    <property type="entry name" value="Winged helix-like DNA-binding domain superfamily/Winged helix DNA-binding domain"/>
    <property type="match status" value="1"/>
</dbReference>